<evidence type="ECO:0000256" key="1">
    <source>
        <dbReference type="ARBA" id="ARBA00004245"/>
    </source>
</evidence>
<proteinExistence type="predicted"/>
<dbReference type="SUPFAM" id="SSF48452">
    <property type="entry name" value="TPR-like"/>
    <property type="match status" value="1"/>
</dbReference>
<keyword evidence="11" id="KW-1185">Reference proteome</keyword>
<dbReference type="Gene3D" id="1.25.40.10">
    <property type="entry name" value="Tetratricopeptide repeat domain"/>
    <property type="match status" value="1"/>
</dbReference>
<comment type="subcellular location">
    <subcellularLocation>
        <location evidence="1">Cytoplasm</location>
        <location evidence="1">Cytoskeleton</location>
    </subcellularLocation>
</comment>
<dbReference type="Pfam" id="PF21033">
    <property type="entry name" value="RMD1-3"/>
    <property type="match status" value="1"/>
</dbReference>
<accession>A0A521DGU1</accession>
<organism evidence="10 11">
    <name type="scientific">Gracilimonas mengyeensis</name>
    <dbReference type="NCBI Taxonomy" id="1302730"/>
    <lineage>
        <taxon>Bacteria</taxon>
        <taxon>Pseudomonadati</taxon>
        <taxon>Balneolota</taxon>
        <taxon>Balneolia</taxon>
        <taxon>Balneolales</taxon>
        <taxon>Balneolaceae</taxon>
        <taxon>Gracilimonas</taxon>
    </lineage>
</organism>
<name>A0A521DGU1_9BACT</name>
<dbReference type="OrthoDB" id="9813878at2"/>
<evidence type="ECO:0000313" key="10">
    <source>
        <dbReference type="EMBL" id="SMO70848.1"/>
    </source>
</evidence>
<reference evidence="10 11" key="1">
    <citation type="submission" date="2017-05" db="EMBL/GenBank/DDBJ databases">
        <authorList>
            <person name="Varghese N."/>
            <person name="Submissions S."/>
        </authorList>
    </citation>
    <scope>NUCLEOTIDE SEQUENCE [LARGE SCALE GENOMIC DNA]</scope>
    <source>
        <strain evidence="10 11">DSM 21985</strain>
    </source>
</reference>
<feature type="chain" id="PRO_5022039976" description="Regulator of microtubule dynamics protein 1" evidence="9">
    <location>
        <begin position="28"/>
        <end position="265"/>
    </location>
</feature>
<evidence type="ECO:0000256" key="8">
    <source>
        <dbReference type="ARBA" id="ARBA00041958"/>
    </source>
</evidence>
<comment type="subunit">
    <text evidence="2">Interacts with microtubules.</text>
</comment>
<evidence type="ECO:0000256" key="7">
    <source>
        <dbReference type="ARBA" id="ARBA00039966"/>
    </source>
</evidence>
<protein>
    <recommendedName>
        <fullName evidence="7">Regulator of microtubule dynamics protein 1</fullName>
    </recommendedName>
    <alternativeName>
        <fullName evidence="8">Protein FAM82B</fullName>
    </alternativeName>
</protein>
<dbReference type="GO" id="GO:0008017">
    <property type="term" value="F:microtubule binding"/>
    <property type="evidence" value="ECO:0007669"/>
    <property type="project" value="TreeGrafter"/>
</dbReference>
<sequence length="265" mass="30138">MKPFYSVVKACTLFLFGVMMISKGVLAQAPANKSIETQITKADSLFNEAEEEEALEIYKAVLKRDSTHYKALWRTALLFAREGYRQPNKKAMEPYYREAMNYAERVLEHHPEKGYTHFVYAVASGRISDISGNEKRIELSHVVKEHAEKAVELLPEYAPAWHLLGLWHSKVANTGGGKKLVAGLFSKGLPEGASNQKAEEYILKAIKLDPEQSIRYQLDLGRHYQRAGETEKARQALQKVLDEEAKTKFDRENQQQARQILDDLG</sequence>
<dbReference type="InterPro" id="IPR049039">
    <property type="entry name" value="RMD1-3_a_helical_rpt"/>
</dbReference>
<dbReference type="RefSeq" id="WP_142454620.1">
    <property type="nucleotide sequence ID" value="NZ_FXTP01000008.1"/>
</dbReference>
<dbReference type="PANTHER" id="PTHR16056:SF16">
    <property type="entry name" value="REGULATOR OF MICROTUBULE DYNAMICS PROTEIN 1"/>
    <property type="match status" value="1"/>
</dbReference>
<keyword evidence="6" id="KW-0206">Cytoskeleton</keyword>
<keyword evidence="9" id="KW-0732">Signal</keyword>
<dbReference type="Proteomes" id="UP000317557">
    <property type="component" value="Unassembled WGS sequence"/>
</dbReference>
<evidence type="ECO:0000313" key="11">
    <source>
        <dbReference type="Proteomes" id="UP000317557"/>
    </source>
</evidence>
<feature type="signal peptide" evidence="9">
    <location>
        <begin position="1"/>
        <end position="27"/>
    </location>
</feature>
<dbReference type="PANTHER" id="PTHR16056">
    <property type="entry name" value="REGULATOR OF MICROTUBULE DYNAMICS PROTEIN"/>
    <property type="match status" value="1"/>
</dbReference>
<dbReference type="GO" id="GO:0005876">
    <property type="term" value="C:spindle microtubule"/>
    <property type="evidence" value="ECO:0007669"/>
    <property type="project" value="TreeGrafter"/>
</dbReference>
<keyword evidence="5" id="KW-0802">TPR repeat</keyword>
<dbReference type="InterPro" id="IPR011990">
    <property type="entry name" value="TPR-like_helical_dom_sf"/>
</dbReference>
<dbReference type="AlphaFoldDB" id="A0A521DGU1"/>
<evidence type="ECO:0000256" key="5">
    <source>
        <dbReference type="ARBA" id="ARBA00022803"/>
    </source>
</evidence>
<evidence type="ECO:0000256" key="3">
    <source>
        <dbReference type="ARBA" id="ARBA00022490"/>
    </source>
</evidence>
<evidence type="ECO:0000256" key="2">
    <source>
        <dbReference type="ARBA" id="ARBA00011375"/>
    </source>
</evidence>
<dbReference type="GO" id="GO:0005737">
    <property type="term" value="C:cytoplasm"/>
    <property type="evidence" value="ECO:0007669"/>
    <property type="project" value="TreeGrafter"/>
</dbReference>
<keyword evidence="4" id="KW-0677">Repeat</keyword>
<dbReference type="EMBL" id="FXTP01000008">
    <property type="protein sequence ID" value="SMO70848.1"/>
    <property type="molecule type" value="Genomic_DNA"/>
</dbReference>
<evidence type="ECO:0000256" key="9">
    <source>
        <dbReference type="SAM" id="SignalP"/>
    </source>
</evidence>
<gene>
    <name evidence="10" type="ORF">SAMN06265219_108162</name>
</gene>
<keyword evidence="3" id="KW-0963">Cytoplasm</keyword>
<evidence type="ECO:0000256" key="4">
    <source>
        <dbReference type="ARBA" id="ARBA00022737"/>
    </source>
</evidence>
<dbReference type="GO" id="GO:0097431">
    <property type="term" value="C:mitotic spindle pole"/>
    <property type="evidence" value="ECO:0007669"/>
    <property type="project" value="TreeGrafter"/>
</dbReference>
<evidence type="ECO:0000256" key="6">
    <source>
        <dbReference type="ARBA" id="ARBA00023212"/>
    </source>
</evidence>